<sequence length="533" mass="57784">MVPSIKKLAAGLAISGMLAGYGVTGPVQAEAAPQVGDVVGQVLATDIQAHVNGSTITSMNIDGLTAVVAEDLRGYGFDVAWIPQRKEVAITPVAGKPVRPAAAAPREELPVGQKLGDVFYTDIRATYEGGSIRSFNIGGKTAIVLNDLAPFGKLDWSETARSLTFEPDLAKAKTLSMEGLVAVEEQEAVKVNGIAIGAASVTYQGEQVGTVKDGMPYLEVEWIAGKLGYETVKEADGAVRLNSAGYGITLRPDQADAERSCFGSPLRSVEQYRAPFLQGGVLYADEMALKEILGYESVWSPETRDLDITYRIYQVEDYGIPEAINNYDYTVRMVANFTGYENPMILAENRINGTKKAYAISSMGVVDIKGLQEQYKYSYISYTGTDIGRNELEVRVEVGNRPLYVKNFAADLTYRNVKPEVNTTNVSGSFVKISGVTPSQAYEETSGRTFTIKGKTAADTTGSLSVKLTREDNPDEILGTYDVPVANNTFAYDVPLPEEPGVYRITLNSLVSFPRGTFNTPVAKWYVQKLPQP</sequence>
<organism evidence="1 2">
    <name type="scientific">Paenibacillus mesotrionivorans</name>
    <dbReference type="NCBI Taxonomy" id="3160968"/>
    <lineage>
        <taxon>Bacteria</taxon>
        <taxon>Bacillati</taxon>
        <taxon>Bacillota</taxon>
        <taxon>Bacilli</taxon>
        <taxon>Bacillales</taxon>
        <taxon>Paenibacillaceae</taxon>
        <taxon>Paenibacillus</taxon>
    </lineage>
</organism>
<gene>
    <name evidence="1" type="ORF">ACI1P1_14135</name>
</gene>
<evidence type="ECO:0000313" key="1">
    <source>
        <dbReference type="EMBL" id="MFM9329428.1"/>
    </source>
</evidence>
<name>A0ACC7NXD9_9BACL</name>
<proteinExistence type="predicted"/>
<reference evidence="1" key="1">
    <citation type="submission" date="2024-12" db="EMBL/GenBank/DDBJ databases">
        <authorList>
            <person name="Wu N."/>
        </authorList>
    </citation>
    <scope>NUCLEOTIDE SEQUENCE</scope>
    <source>
        <strain evidence="1">P15</strain>
    </source>
</reference>
<accession>A0ACC7NXD9</accession>
<dbReference type="Proteomes" id="UP001631969">
    <property type="component" value="Unassembled WGS sequence"/>
</dbReference>
<keyword evidence="2" id="KW-1185">Reference proteome</keyword>
<comment type="caution">
    <text evidence="1">The sequence shown here is derived from an EMBL/GenBank/DDBJ whole genome shotgun (WGS) entry which is preliminary data.</text>
</comment>
<dbReference type="EMBL" id="JBJURJ010000008">
    <property type="protein sequence ID" value="MFM9329428.1"/>
    <property type="molecule type" value="Genomic_DNA"/>
</dbReference>
<protein>
    <submittedName>
        <fullName evidence="1">Uncharacterized protein</fullName>
    </submittedName>
</protein>
<evidence type="ECO:0000313" key="2">
    <source>
        <dbReference type="Proteomes" id="UP001631969"/>
    </source>
</evidence>